<name>A0A412PIG6_9FIRM</name>
<dbReference type="Proteomes" id="UP000284731">
    <property type="component" value="Unassembled WGS sequence"/>
</dbReference>
<dbReference type="InterPro" id="IPR008323">
    <property type="entry name" value="UCP033563"/>
</dbReference>
<evidence type="ECO:0000313" key="2">
    <source>
        <dbReference type="Proteomes" id="UP000284731"/>
    </source>
</evidence>
<dbReference type="AlphaFoldDB" id="A0A412PIG6"/>
<organism evidence="1 2">
    <name type="scientific">Solobacterium moorei</name>
    <dbReference type="NCBI Taxonomy" id="102148"/>
    <lineage>
        <taxon>Bacteria</taxon>
        <taxon>Bacillati</taxon>
        <taxon>Bacillota</taxon>
        <taxon>Erysipelotrichia</taxon>
        <taxon>Erysipelotrichales</taxon>
        <taxon>Erysipelotrichaceae</taxon>
        <taxon>Solobacterium</taxon>
    </lineage>
</organism>
<gene>
    <name evidence="1" type="ORF">DWX20_02485</name>
</gene>
<dbReference type="RefSeq" id="WP_118764353.1">
    <property type="nucleotide sequence ID" value="NZ_CABJCF010000001.1"/>
</dbReference>
<accession>A0A412PIG6</accession>
<protein>
    <submittedName>
        <fullName evidence="1">DUF1015 family protein</fullName>
    </submittedName>
</protein>
<dbReference type="Pfam" id="PF06245">
    <property type="entry name" value="DUF1015"/>
    <property type="match status" value="1"/>
</dbReference>
<dbReference type="PANTHER" id="PTHR36454">
    <property type="entry name" value="LMO2823 PROTEIN"/>
    <property type="match status" value="1"/>
</dbReference>
<proteinExistence type="predicted"/>
<evidence type="ECO:0000313" key="1">
    <source>
        <dbReference type="EMBL" id="RGT57938.1"/>
    </source>
</evidence>
<comment type="caution">
    <text evidence="1">The sequence shown here is derived from an EMBL/GenBank/DDBJ whole genome shotgun (WGS) entry which is preliminary data.</text>
</comment>
<dbReference type="EMBL" id="QRWX01000001">
    <property type="protein sequence ID" value="RGT57938.1"/>
    <property type="molecule type" value="Genomic_DNA"/>
</dbReference>
<dbReference type="PANTHER" id="PTHR36454:SF1">
    <property type="entry name" value="DUF1015 DOMAIN-CONTAINING PROTEIN"/>
    <property type="match status" value="1"/>
</dbReference>
<sequence length="347" mass="39928">MKIDLIKESYVNISGNIYDSDFINLANIKDGKINFDENTLFLSESKKKKLNAQVIKKNPECIYIFDCNGSYGLVASLPIQEYVDEKIKCHELILPDTVQGMIANSHIYNSETAPVLVTHQKKIDLKKFIASGKFAQKYEFQHISLFEFVGDEAKKILEQYEDIETMYVADGHHRLYTTSMVRNKKNILTCFLGFSEIQILPINRIIKNVDASSFEKAKNFMVNMLGVSTDEKLSKGYVKITYQDDSFLVKLKVVEGDLFWNNDVYRLNTQIISTAFRILNFSDVEYVMQYDLENKKKNLDSKDVLLEVTALSLEEFSELSDSGCILPPKSTCFVPKFPSFLIFNKYR</sequence>
<reference evidence="1 2" key="1">
    <citation type="submission" date="2018-08" db="EMBL/GenBank/DDBJ databases">
        <title>A genome reference for cultivated species of the human gut microbiota.</title>
        <authorList>
            <person name="Zou Y."/>
            <person name="Xue W."/>
            <person name="Luo G."/>
        </authorList>
    </citation>
    <scope>NUCLEOTIDE SEQUENCE [LARGE SCALE GENOMIC DNA]</scope>
    <source>
        <strain evidence="1 2">AF18-46</strain>
    </source>
</reference>